<evidence type="ECO:0000313" key="1">
    <source>
        <dbReference type="EMBL" id="KAK7362318.1"/>
    </source>
</evidence>
<protein>
    <submittedName>
        <fullName evidence="1">Uncharacterized protein</fullName>
    </submittedName>
</protein>
<keyword evidence="2" id="KW-1185">Reference proteome</keyword>
<dbReference type="EMBL" id="JAYMYQ010000001">
    <property type="protein sequence ID" value="KAK7362318.1"/>
    <property type="molecule type" value="Genomic_DNA"/>
</dbReference>
<name>A0AAN9N306_CANGL</name>
<dbReference type="Proteomes" id="UP001367508">
    <property type="component" value="Unassembled WGS sequence"/>
</dbReference>
<gene>
    <name evidence="1" type="ORF">VNO77_04428</name>
</gene>
<sequence>MQAQQETLGFGQDVVGWSEPPSAVGIYEVAAIRLGEVPPSRPGEGFVPIGPLWPLVSCLSPSHCSTPLSWASSSDDAEEKLTYSLKHSALIL</sequence>
<evidence type="ECO:0000313" key="2">
    <source>
        <dbReference type="Proteomes" id="UP001367508"/>
    </source>
</evidence>
<accession>A0AAN9N306</accession>
<proteinExistence type="predicted"/>
<reference evidence="1 2" key="1">
    <citation type="submission" date="2024-01" db="EMBL/GenBank/DDBJ databases">
        <title>The genomes of 5 underutilized Papilionoideae crops provide insights into root nodulation and disease resistanc.</title>
        <authorList>
            <person name="Jiang F."/>
        </authorList>
    </citation>
    <scope>NUCLEOTIDE SEQUENCE [LARGE SCALE GENOMIC DNA]</scope>
    <source>
        <strain evidence="1">LVBAO_FW01</strain>
        <tissue evidence="1">Leaves</tissue>
    </source>
</reference>
<dbReference type="AlphaFoldDB" id="A0AAN9N306"/>
<organism evidence="1 2">
    <name type="scientific">Canavalia gladiata</name>
    <name type="common">Sword bean</name>
    <name type="synonym">Dolichos gladiatus</name>
    <dbReference type="NCBI Taxonomy" id="3824"/>
    <lineage>
        <taxon>Eukaryota</taxon>
        <taxon>Viridiplantae</taxon>
        <taxon>Streptophyta</taxon>
        <taxon>Embryophyta</taxon>
        <taxon>Tracheophyta</taxon>
        <taxon>Spermatophyta</taxon>
        <taxon>Magnoliopsida</taxon>
        <taxon>eudicotyledons</taxon>
        <taxon>Gunneridae</taxon>
        <taxon>Pentapetalae</taxon>
        <taxon>rosids</taxon>
        <taxon>fabids</taxon>
        <taxon>Fabales</taxon>
        <taxon>Fabaceae</taxon>
        <taxon>Papilionoideae</taxon>
        <taxon>50 kb inversion clade</taxon>
        <taxon>NPAAA clade</taxon>
        <taxon>indigoferoid/millettioid clade</taxon>
        <taxon>Phaseoleae</taxon>
        <taxon>Canavalia</taxon>
    </lineage>
</organism>
<comment type="caution">
    <text evidence="1">The sequence shown here is derived from an EMBL/GenBank/DDBJ whole genome shotgun (WGS) entry which is preliminary data.</text>
</comment>